<feature type="compositionally biased region" description="Basic and acidic residues" evidence="1">
    <location>
        <begin position="179"/>
        <end position="192"/>
    </location>
</feature>
<sequence>MLCYGWPYNSRLSYNTFLNENMGRWTQYDEDPYRLPEGVQRVAYDADTARYTFRDDQGNMYLGPAHEQYGTLTLVGKSRPPSDTTSADRPQAFASGKSRPDLSVAVSGPPGDGSTFHDLVPAHLIASASSADSRLSASPDTGEPLPGPSGRLRDAMRRAALPSMANVANNLRRSHTRKQRNEEKDGLLRSDSRSSTTPSTTTLVSVDEKKI</sequence>
<organism evidence="2 3">
    <name type="scientific">Mycena pura</name>
    <dbReference type="NCBI Taxonomy" id="153505"/>
    <lineage>
        <taxon>Eukaryota</taxon>
        <taxon>Fungi</taxon>
        <taxon>Dikarya</taxon>
        <taxon>Basidiomycota</taxon>
        <taxon>Agaricomycotina</taxon>
        <taxon>Agaricomycetes</taxon>
        <taxon>Agaricomycetidae</taxon>
        <taxon>Agaricales</taxon>
        <taxon>Marasmiineae</taxon>
        <taxon>Mycenaceae</taxon>
        <taxon>Mycena</taxon>
    </lineage>
</organism>
<evidence type="ECO:0000313" key="3">
    <source>
        <dbReference type="Proteomes" id="UP001219525"/>
    </source>
</evidence>
<evidence type="ECO:0000313" key="2">
    <source>
        <dbReference type="EMBL" id="KAJ7216452.1"/>
    </source>
</evidence>
<protein>
    <submittedName>
        <fullName evidence="2">Uncharacterized protein</fullName>
    </submittedName>
</protein>
<dbReference type="AlphaFoldDB" id="A0AAD6VLC1"/>
<evidence type="ECO:0000256" key="1">
    <source>
        <dbReference type="SAM" id="MobiDB-lite"/>
    </source>
</evidence>
<dbReference type="EMBL" id="JARJCW010000015">
    <property type="protein sequence ID" value="KAJ7216452.1"/>
    <property type="molecule type" value="Genomic_DNA"/>
</dbReference>
<reference evidence="2" key="1">
    <citation type="submission" date="2023-03" db="EMBL/GenBank/DDBJ databases">
        <title>Massive genome expansion in bonnet fungi (Mycena s.s.) driven by repeated elements and novel gene families across ecological guilds.</title>
        <authorList>
            <consortium name="Lawrence Berkeley National Laboratory"/>
            <person name="Harder C.B."/>
            <person name="Miyauchi S."/>
            <person name="Viragh M."/>
            <person name="Kuo A."/>
            <person name="Thoen E."/>
            <person name="Andreopoulos B."/>
            <person name="Lu D."/>
            <person name="Skrede I."/>
            <person name="Drula E."/>
            <person name="Henrissat B."/>
            <person name="Morin E."/>
            <person name="Kohler A."/>
            <person name="Barry K."/>
            <person name="LaButti K."/>
            <person name="Morin E."/>
            <person name="Salamov A."/>
            <person name="Lipzen A."/>
            <person name="Mereny Z."/>
            <person name="Hegedus B."/>
            <person name="Baldrian P."/>
            <person name="Stursova M."/>
            <person name="Weitz H."/>
            <person name="Taylor A."/>
            <person name="Grigoriev I.V."/>
            <person name="Nagy L.G."/>
            <person name="Martin F."/>
            <person name="Kauserud H."/>
        </authorList>
    </citation>
    <scope>NUCLEOTIDE SEQUENCE</scope>
    <source>
        <strain evidence="2">9144</strain>
    </source>
</reference>
<proteinExistence type="predicted"/>
<feature type="compositionally biased region" description="Low complexity" evidence="1">
    <location>
        <begin position="193"/>
        <end position="205"/>
    </location>
</feature>
<name>A0AAD6VLC1_9AGAR</name>
<keyword evidence="3" id="KW-1185">Reference proteome</keyword>
<feature type="region of interest" description="Disordered" evidence="1">
    <location>
        <begin position="165"/>
        <end position="211"/>
    </location>
</feature>
<feature type="region of interest" description="Disordered" evidence="1">
    <location>
        <begin position="130"/>
        <end position="151"/>
    </location>
</feature>
<gene>
    <name evidence="2" type="ORF">GGX14DRAFT_496109</name>
</gene>
<feature type="region of interest" description="Disordered" evidence="1">
    <location>
        <begin position="76"/>
        <end position="118"/>
    </location>
</feature>
<dbReference type="Proteomes" id="UP001219525">
    <property type="component" value="Unassembled WGS sequence"/>
</dbReference>
<comment type="caution">
    <text evidence="2">The sequence shown here is derived from an EMBL/GenBank/DDBJ whole genome shotgun (WGS) entry which is preliminary data.</text>
</comment>
<accession>A0AAD6VLC1</accession>